<organism evidence="1 2">
    <name type="scientific">Pseudobutyrivibrio ruminis</name>
    <dbReference type="NCBI Taxonomy" id="46206"/>
    <lineage>
        <taxon>Bacteria</taxon>
        <taxon>Bacillati</taxon>
        <taxon>Bacillota</taxon>
        <taxon>Clostridia</taxon>
        <taxon>Lachnospirales</taxon>
        <taxon>Lachnospiraceae</taxon>
        <taxon>Pseudobutyrivibrio</taxon>
    </lineage>
</organism>
<evidence type="ECO:0000313" key="1">
    <source>
        <dbReference type="EMBL" id="SEK94866.1"/>
    </source>
</evidence>
<name>A0A1H7L7Z9_9FIRM</name>
<gene>
    <name evidence="1" type="ORF">SAMN02910377_02249</name>
</gene>
<dbReference type="Proteomes" id="UP000182321">
    <property type="component" value="Unassembled WGS sequence"/>
</dbReference>
<evidence type="ECO:0008006" key="3">
    <source>
        <dbReference type="Google" id="ProtNLM"/>
    </source>
</evidence>
<dbReference type="AlphaFoldDB" id="A0A1H7L7Z9"/>
<dbReference type="RefSeq" id="WP_074791837.1">
    <property type="nucleotide sequence ID" value="NZ_FNZX01000015.1"/>
</dbReference>
<dbReference type="EMBL" id="FNZX01000015">
    <property type="protein sequence ID" value="SEK94866.1"/>
    <property type="molecule type" value="Genomic_DNA"/>
</dbReference>
<keyword evidence="2" id="KW-1185">Reference proteome</keyword>
<reference evidence="2" key="1">
    <citation type="submission" date="2016-10" db="EMBL/GenBank/DDBJ databases">
        <authorList>
            <person name="Varghese N."/>
        </authorList>
    </citation>
    <scope>NUCLEOTIDE SEQUENCE [LARGE SCALE GENOMIC DNA]</scope>
    <source>
        <strain evidence="2">ACV-9</strain>
    </source>
</reference>
<protein>
    <recommendedName>
        <fullName evidence="3">Tetratricopeptide repeat-containing protein</fullName>
    </recommendedName>
</protein>
<evidence type="ECO:0000313" key="2">
    <source>
        <dbReference type="Proteomes" id="UP000182321"/>
    </source>
</evidence>
<accession>A0A1H7L7Z9</accession>
<proteinExistence type="predicted"/>
<sequence length="203" mass="23351">MGFPILPFFLLFLIWLTFRIKSLDAKQEKTQKDFWDRERAANITPAKDISNLRYITIPIEKFPLNFTDDPKVLEIENELQELSTHKLLNLTGKTNTDLKLEYGVPNFETMTKIGEDFDRVCVLLNSYAKILKEAGLHKDALETLEFAVGIGSDISETYTLLADYYRENGQDQKLEFLKSKVSSSDMLLKDSILKKIDPYNSLA</sequence>